<reference evidence="2 3" key="3">
    <citation type="journal article" date="2017" name="Mol. Plant Pathol.">
        <title>A gapless genome sequence of the fungus Botrytis cinerea.</title>
        <authorList>
            <person name="Van Kan J.A."/>
            <person name="Stassen J.H."/>
            <person name="Mosbach A."/>
            <person name="Van Der Lee T.A."/>
            <person name="Faino L."/>
            <person name="Farmer A.D."/>
            <person name="Papasotiriou D.G."/>
            <person name="Zhou S."/>
            <person name="Seidl M.F."/>
            <person name="Cottam E."/>
            <person name="Edel D."/>
            <person name="Hahn M."/>
            <person name="Schwartz D.C."/>
            <person name="Dietrich R.A."/>
            <person name="Widdison S."/>
            <person name="Scalliet G."/>
        </authorList>
    </citation>
    <scope>NUCLEOTIDE SEQUENCE [LARGE SCALE GENOMIC DNA]</scope>
    <source>
        <strain evidence="2 3">B05.10</strain>
    </source>
</reference>
<reference evidence="2 3" key="1">
    <citation type="journal article" date="2011" name="PLoS Genet.">
        <title>Genomic analysis of the necrotrophic fungal pathogens Sclerotinia sclerotiorum and Botrytis cinerea.</title>
        <authorList>
            <person name="Amselem J."/>
            <person name="Cuomo C.A."/>
            <person name="van Kan J.A."/>
            <person name="Viaud M."/>
            <person name="Benito E.P."/>
            <person name="Couloux A."/>
            <person name="Coutinho P.M."/>
            <person name="de Vries R.P."/>
            <person name="Dyer P.S."/>
            <person name="Fillinger S."/>
            <person name="Fournier E."/>
            <person name="Gout L."/>
            <person name="Hahn M."/>
            <person name="Kohn L."/>
            <person name="Lapalu N."/>
            <person name="Plummer K.M."/>
            <person name="Pradier J.M."/>
            <person name="Quevillon E."/>
            <person name="Sharon A."/>
            <person name="Simon A."/>
            <person name="ten Have A."/>
            <person name="Tudzynski B."/>
            <person name="Tudzynski P."/>
            <person name="Wincker P."/>
            <person name="Andrew M."/>
            <person name="Anthouard V."/>
            <person name="Beever R.E."/>
            <person name="Beffa R."/>
            <person name="Benoit I."/>
            <person name="Bouzid O."/>
            <person name="Brault B."/>
            <person name="Chen Z."/>
            <person name="Choquer M."/>
            <person name="Collemare J."/>
            <person name="Cotton P."/>
            <person name="Danchin E.G."/>
            <person name="Da Silva C."/>
            <person name="Gautier A."/>
            <person name="Giraud C."/>
            <person name="Giraud T."/>
            <person name="Gonzalez C."/>
            <person name="Grossetete S."/>
            <person name="Guldener U."/>
            <person name="Henrissat B."/>
            <person name="Howlett B.J."/>
            <person name="Kodira C."/>
            <person name="Kretschmer M."/>
            <person name="Lappartient A."/>
            <person name="Leroch M."/>
            <person name="Levis C."/>
            <person name="Mauceli E."/>
            <person name="Neuveglise C."/>
            <person name="Oeser B."/>
            <person name="Pearson M."/>
            <person name="Poulain J."/>
            <person name="Poussereau N."/>
            <person name="Quesneville H."/>
            <person name="Rascle C."/>
            <person name="Schumacher J."/>
            <person name="Segurens B."/>
            <person name="Sexton A."/>
            <person name="Silva E."/>
            <person name="Sirven C."/>
            <person name="Soanes D.M."/>
            <person name="Talbot N.J."/>
            <person name="Templeton M."/>
            <person name="Yandava C."/>
            <person name="Yarden O."/>
            <person name="Zeng Q."/>
            <person name="Rollins J.A."/>
            <person name="Lebrun M.H."/>
            <person name="Dickman M."/>
        </authorList>
    </citation>
    <scope>NUCLEOTIDE SEQUENCE [LARGE SCALE GENOMIC DNA]</scope>
    <source>
        <strain evidence="2 3">B05.10</strain>
    </source>
</reference>
<reference evidence="2 3" key="2">
    <citation type="journal article" date="2012" name="Eukaryot. Cell">
        <title>Genome update of Botrytis cinerea strains B05.10 and T4.</title>
        <authorList>
            <person name="Staats M."/>
            <person name="van Kan J.A."/>
        </authorList>
    </citation>
    <scope>NUCLEOTIDE SEQUENCE [LARGE SCALE GENOMIC DNA]</scope>
    <source>
        <strain evidence="2 3">B05.10</strain>
    </source>
</reference>
<protein>
    <recommendedName>
        <fullName evidence="1">2EXR domain-containing protein</fullName>
    </recommendedName>
</protein>
<accession>A0A384J9R0</accession>
<dbReference type="PANTHER" id="PTHR35910:SF1">
    <property type="entry name" value="2EXR DOMAIN-CONTAINING PROTEIN"/>
    <property type="match status" value="1"/>
</dbReference>
<dbReference type="Proteomes" id="UP000001798">
    <property type="component" value="Chromosome 2"/>
</dbReference>
<gene>
    <name evidence="2" type="ORF">BCIN_02g04780</name>
</gene>
<dbReference type="AlphaFoldDB" id="A0A384J9R0"/>
<dbReference type="InterPro" id="IPR045518">
    <property type="entry name" value="2EXR"/>
</dbReference>
<dbReference type="Pfam" id="PF20150">
    <property type="entry name" value="2EXR"/>
    <property type="match status" value="1"/>
</dbReference>
<dbReference type="KEGG" id="bfu:BCIN_02g04780"/>
<dbReference type="PANTHER" id="PTHR35910">
    <property type="entry name" value="2EXR DOMAIN-CONTAINING PROTEIN"/>
    <property type="match status" value="1"/>
</dbReference>
<evidence type="ECO:0000313" key="3">
    <source>
        <dbReference type="Proteomes" id="UP000001798"/>
    </source>
</evidence>
<dbReference type="RefSeq" id="XP_024547100.1">
    <property type="nucleotide sequence ID" value="XM_024691330.1"/>
</dbReference>
<feature type="domain" description="2EXR" evidence="1">
    <location>
        <begin position="18"/>
        <end position="118"/>
    </location>
</feature>
<dbReference type="OrthoDB" id="3473305at2759"/>
<dbReference type="EMBL" id="CP009806">
    <property type="protein sequence ID" value="ATZ47167.1"/>
    <property type="molecule type" value="Genomic_DNA"/>
</dbReference>
<dbReference type="GeneID" id="36393936"/>
<keyword evidence="3" id="KW-1185">Reference proteome</keyword>
<evidence type="ECO:0000313" key="2">
    <source>
        <dbReference type="EMBL" id="ATZ47167.1"/>
    </source>
</evidence>
<organism evidence="2 3">
    <name type="scientific">Botryotinia fuckeliana (strain B05.10)</name>
    <name type="common">Noble rot fungus</name>
    <name type="synonym">Botrytis cinerea</name>
    <dbReference type="NCBI Taxonomy" id="332648"/>
    <lineage>
        <taxon>Eukaryota</taxon>
        <taxon>Fungi</taxon>
        <taxon>Dikarya</taxon>
        <taxon>Ascomycota</taxon>
        <taxon>Pezizomycotina</taxon>
        <taxon>Leotiomycetes</taxon>
        <taxon>Helotiales</taxon>
        <taxon>Sclerotiniaceae</taxon>
        <taxon>Botrytis</taxon>
    </lineage>
</organism>
<evidence type="ECO:0000259" key="1">
    <source>
        <dbReference type="Pfam" id="PF20150"/>
    </source>
</evidence>
<name>A0A384J9R0_BOTFB</name>
<dbReference type="VEuPathDB" id="FungiDB:Bcin02g04780"/>
<sequence>MERMLQSSDSSSEQLTTFSCFAELPTELRLKIWHFYMPAPRDLCIKSKNYQSITGRFSFRGWFIDSASLITGGGDTSAIPTILHVNSEAREVGLTRYELAFSSYHRAGTAYVDFERDNIDLTRAGSNCVFMLVGGRFEGIDDVEKVRNLEFTVQPHFWDSNDFCWNEVMQFSGLRRLSLRIYESFIDESEIPNLRNGLEDFARRNTEWKLPDIRIWFDKLGMKKWVALEL</sequence>
<proteinExistence type="predicted"/>